<comment type="similarity">
    <text evidence="1 6">Belongs to the eukaryotic/archaeal RNase P protein component 2 family.</text>
</comment>
<dbReference type="GO" id="GO:0033204">
    <property type="term" value="F:ribonuclease P RNA binding"/>
    <property type="evidence" value="ECO:0007669"/>
    <property type="project" value="InterPro"/>
</dbReference>
<dbReference type="Proteomes" id="UP000291343">
    <property type="component" value="Unassembled WGS sequence"/>
</dbReference>
<proteinExistence type="inferred from homology"/>
<comment type="subcellular location">
    <subcellularLocation>
        <location evidence="6">Nucleus</location>
        <location evidence="6">Nucleolus</location>
    </subcellularLocation>
</comment>
<dbReference type="InterPro" id="IPR016819">
    <property type="entry name" value="RNase_P/MRP_POP5"/>
</dbReference>
<dbReference type="Pfam" id="PF01900">
    <property type="entry name" value="RNase_P_Rpp14"/>
    <property type="match status" value="1"/>
</dbReference>
<protein>
    <recommendedName>
        <fullName evidence="5 6">Ribonuclease P/MRP protein subunit POP5</fullName>
    </recommendedName>
</protein>
<organism evidence="7 8">
    <name type="scientific">Laodelphax striatellus</name>
    <name type="common">Small brown planthopper</name>
    <name type="synonym">Delphax striatella</name>
    <dbReference type="NCBI Taxonomy" id="195883"/>
    <lineage>
        <taxon>Eukaryota</taxon>
        <taxon>Metazoa</taxon>
        <taxon>Ecdysozoa</taxon>
        <taxon>Arthropoda</taxon>
        <taxon>Hexapoda</taxon>
        <taxon>Insecta</taxon>
        <taxon>Pterygota</taxon>
        <taxon>Neoptera</taxon>
        <taxon>Paraneoptera</taxon>
        <taxon>Hemiptera</taxon>
        <taxon>Auchenorrhyncha</taxon>
        <taxon>Fulgoroidea</taxon>
        <taxon>Delphacidae</taxon>
        <taxon>Criomorphinae</taxon>
        <taxon>Laodelphax</taxon>
    </lineage>
</organism>
<evidence type="ECO:0000256" key="4">
    <source>
        <dbReference type="ARBA" id="ARBA00023242"/>
    </source>
</evidence>
<dbReference type="EMBL" id="QKKF02014716">
    <property type="protein sequence ID" value="RZF42578.1"/>
    <property type="molecule type" value="Genomic_DNA"/>
</dbReference>
<comment type="caution">
    <text evidence="7">The sequence shown here is derived from an EMBL/GenBank/DDBJ whole genome shotgun (WGS) entry which is preliminary data.</text>
</comment>
<dbReference type="STRING" id="195883.A0A482XAT3"/>
<gene>
    <name evidence="7" type="ORF">LSTR_LSTR001373</name>
</gene>
<accession>A0A482XAT3</accession>
<dbReference type="GO" id="GO:0030677">
    <property type="term" value="C:ribonuclease P complex"/>
    <property type="evidence" value="ECO:0007669"/>
    <property type="project" value="InterPro"/>
</dbReference>
<dbReference type="Gene3D" id="3.30.70.3250">
    <property type="entry name" value="Ribonuclease P, Pop5 subunit"/>
    <property type="match status" value="1"/>
</dbReference>
<evidence type="ECO:0000256" key="5">
    <source>
        <dbReference type="ARBA" id="ARBA00044198"/>
    </source>
</evidence>
<comment type="function">
    <text evidence="6">Component of ribonuclease P, a protein complex that generates mature tRNA molecules by cleaving their 5'-ends.</text>
</comment>
<dbReference type="InterPro" id="IPR038085">
    <property type="entry name" value="Rnp2-like_sf"/>
</dbReference>
<evidence type="ECO:0000313" key="8">
    <source>
        <dbReference type="Proteomes" id="UP000291343"/>
    </source>
</evidence>
<keyword evidence="8" id="KW-1185">Reference proteome</keyword>
<dbReference type="PANTHER" id="PTHR48414:SF1">
    <property type="entry name" value="POP5 HOMOLOG, RIBONUCLEASE P_MRP SUBUNIT"/>
    <property type="match status" value="1"/>
</dbReference>
<evidence type="ECO:0000256" key="2">
    <source>
        <dbReference type="ARBA" id="ARBA00022552"/>
    </source>
</evidence>
<sequence>MVRFKNRYITVEVDPVKLPKNEPWPLKTSKLYRALMAEVENLHGDFGVASITSGLAVKYCNKETRIAVIRCRHGPHRFVATSIPFIHNVGKDDVSVNTLYTGATLHQCYKFIKAYQENHLQKLYSSLKTEEERQEFAKSVLTLPEARNICVRETPDENNV</sequence>
<evidence type="ECO:0000256" key="1">
    <source>
        <dbReference type="ARBA" id="ARBA00010800"/>
    </source>
</evidence>
<dbReference type="SUPFAM" id="SSF160350">
    <property type="entry name" value="Rnp2-like"/>
    <property type="match status" value="1"/>
</dbReference>
<keyword evidence="2" id="KW-0698">rRNA processing</keyword>
<dbReference type="PANTHER" id="PTHR48414">
    <property type="entry name" value="POP5 HOMOLOG, RIBONUCLEASE P_MRP SUBUNIT"/>
    <property type="match status" value="1"/>
</dbReference>
<dbReference type="InParanoid" id="A0A482XAT3"/>
<dbReference type="InterPro" id="IPR002759">
    <property type="entry name" value="Pop5/Rpp14/Rnp2-like"/>
</dbReference>
<dbReference type="SMR" id="A0A482XAT3"/>
<dbReference type="OrthoDB" id="277888at2759"/>
<keyword evidence="3 6" id="KW-0819">tRNA processing</keyword>
<evidence type="ECO:0000313" key="7">
    <source>
        <dbReference type="EMBL" id="RZF42578.1"/>
    </source>
</evidence>
<keyword evidence="4 6" id="KW-0539">Nucleus</keyword>
<reference evidence="7 8" key="1">
    <citation type="journal article" date="2017" name="Gigascience">
        <title>Genome sequence of the small brown planthopper, Laodelphax striatellus.</title>
        <authorList>
            <person name="Zhu J."/>
            <person name="Jiang F."/>
            <person name="Wang X."/>
            <person name="Yang P."/>
            <person name="Bao Y."/>
            <person name="Zhao W."/>
            <person name="Wang W."/>
            <person name="Lu H."/>
            <person name="Wang Q."/>
            <person name="Cui N."/>
            <person name="Li J."/>
            <person name="Chen X."/>
            <person name="Luo L."/>
            <person name="Yu J."/>
            <person name="Kang L."/>
            <person name="Cui F."/>
        </authorList>
    </citation>
    <scope>NUCLEOTIDE SEQUENCE [LARGE SCALE GENOMIC DNA]</scope>
    <source>
        <strain evidence="7">Lst14</strain>
    </source>
</reference>
<evidence type="ECO:0000256" key="6">
    <source>
        <dbReference type="PIRNR" id="PIRNR023803"/>
    </source>
</evidence>
<name>A0A482XAT3_LAOST</name>
<dbReference type="AlphaFoldDB" id="A0A482XAT3"/>
<evidence type="ECO:0000256" key="3">
    <source>
        <dbReference type="ARBA" id="ARBA00022694"/>
    </source>
</evidence>
<dbReference type="GO" id="GO:0005730">
    <property type="term" value="C:nucleolus"/>
    <property type="evidence" value="ECO:0007669"/>
    <property type="project" value="UniProtKB-SubCell"/>
</dbReference>
<dbReference type="GO" id="GO:0001682">
    <property type="term" value="P:tRNA 5'-leader removal"/>
    <property type="evidence" value="ECO:0007669"/>
    <property type="project" value="InterPro"/>
</dbReference>
<dbReference type="PIRSF" id="PIRSF023803">
    <property type="entry name" value="Ribonuclease_P_prd"/>
    <property type="match status" value="1"/>
</dbReference>
<dbReference type="GO" id="GO:0006364">
    <property type="term" value="P:rRNA processing"/>
    <property type="evidence" value="ECO:0007669"/>
    <property type="project" value="UniProtKB-KW"/>
</dbReference>
<dbReference type="FunCoup" id="A0A482XAT3">
    <property type="interactions" value="633"/>
</dbReference>